<keyword evidence="5" id="KW-0378">Hydrolase</keyword>
<evidence type="ECO:0000256" key="2">
    <source>
        <dbReference type="ARBA" id="ARBA00005992"/>
    </source>
</evidence>
<evidence type="ECO:0000256" key="3">
    <source>
        <dbReference type="ARBA" id="ARBA00022676"/>
    </source>
</evidence>
<dbReference type="Proteomes" id="UP000275461">
    <property type="component" value="Unassembled WGS sequence"/>
</dbReference>
<evidence type="ECO:0000256" key="5">
    <source>
        <dbReference type="ARBA" id="ARBA00022801"/>
    </source>
</evidence>
<keyword evidence="12" id="KW-1185">Reference proteome</keyword>
<keyword evidence="4" id="KW-0808">Transferase</keyword>
<dbReference type="InterPro" id="IPR050979">
    <property type="entry name" value="LD-transpeptidase"/>
</dbReference>
<dbReference type="Gene3D" id="2.40.440.10">
    <property type="entry name" value="L,D-transpeptidase catalytic domain-like"/>
    <property type="match status" value="1"/>
</dbReference>
<name>A0A498C4Z8_9GAMM</name>
<dbReference type="GO" id="GO:0071972">
    <property type="term" value="F:peptidoglycan L,D-transpeptidase activity"/>
    <property type="evidence" value="ECO:0007669"/>
    <property type="project" value="TreeGrafter"/>
</dbReference>
<dbReference type="GO" id="GO:0005576">
    <property type="term" value="C:extracellular region"/>
    <property type="evidence" value="ECO:0007669"/>
    <property type="project" value="TreeGrafter"/>
</dbReference>
<sequence>MARTDHRQQRWLVVDLQAQVLHLLQGDQVLARWPVSTGKNGVGEAEGSGRTPRGWHRIRACIGGEAPAGAVFVGRRPTGEVYSPALGRAHPERDWILSRILWLCGEEPGYNRGGQVDTQRRYIYIHGCPDECPMGVPLSHGCVRMRNADVMALFDQVGPGTRVWLGDGRPTDAGGGR</sequence>
<comment type="caution">
    <text evidence="11">The sequence shown here is derived from an EMBL/GenBank/DDBJ whole genome shotgun (WGS) entry which is preliminary data.</text>
</comment>
<keyword evidence="7 9" id="KW-0573">Peptidoglycan synthesis</keyword>
<dbReference type="Pfam" id="PF03734">
    <property type="entry name" value="YkuD"/>
    <property type="match status" value="1"/>
</dbReference>
<gene>
    <name evidence="11" type="ORF">DFR31_0186</name>
</gene>
<dbReference type="EMBL" id="RCDA01000001">
    <property type="protein sequence ID" value="RLK50293.1"/>
    <property type="molecule type" value="Genomic_DNA"/>
</dbReference>
<comment type="pathway">
    <text evidence="1 9">Cell wall biogenesis; peptidoglycan biosynthesis.</text>
</comment>
<dbReference type="GO" id="GO:0008360">
    <property type="term" value="P:regulation of cell shape"/>
    <property type="evidence" value="ECO:0007669"/>
    <property type="project" value="UniProtKB-UniRule"/>
</dbReference>
<organism evidence="11 12">
    <name type="scientific">Alkalispirillum mobile</name>
    <dbReference type="NCBI Taxonomy" id="85925"/>
    <lineage>
        <taxon>Bacteria</taxon>
        <taxon>Pseudomonadati</taxon>
        <taxon>Pseudomonadota</taxon>
        <taxon>Gammaproteobacteria</taxon>
        <taxon>Chromatiales</taxon>
        <taxon>Ectothiorhodospiraceae</taxon>
        <taxon>Alkalispirillum</taxon>
    </lineage>
</organism>
<dbReference type="PROSITE" id="PS52029">
    <property type="entry name" value="LD_TPASE"/>
    <property type="match status" value="1"/>
</dbReference>
<evidence type="ECO:0000256" key="6">
    <source>
        <dbReference type="ARBA" id="ARBA00022960"/>
    </source>
</evidence>
<keyword evidence="3" id="KW-0328">Glycosyltransferase</keyword>
<evidence type="ECO:0000256" key="8">
    <source>
        <dbReference type="ARBA" id="ARBA00023316"/>
    </source>
</evidence>
<dbReference type="OrthoDB" id="9787225at2"/>
<comment type="similarity">
    <text evidence="2">Belongs to the YkuD family.</text>
</comment>
<accession>A0A498C4Z8</accession>
<feature type="active site" description="Proton donor/acceptor" evidence="9">
    <location>
        <position position="126"/>
    </location>
</feature>
<dbReference type="UniPathway" id="UPA00219"/>
<dbReference type="GO" id="GO:0018104">
    <property type="term" value="P:peptidoglycan-protein cross-linking"/>
    <property type="evidence" value="ECO:0007669"/>
    <property type="project" value="TreeGrafter"/>
</dbReference>
<dbReference type="PANTHER" id="PTHR30582:SF24">
    <property type="entry name" value="L,D-TRANSPEPTIDASE ERFK_SRFK-RELATED"/>
    <property type="match status" value="1"/>
</dbReference>
<feature type="domain" description="L,D-TPase catalytic" evidence="10">
    <location>
        <begin position="10"/>
        <end position="166"/>
    </location>
</feature>
<keyword evidence="6 9" id="KW-0133">Cell shape</keyword>
<evidence type="ECO:0000256" key="7">
    <source>
        <dbReference type="ARBA" id="ARBA00022984"/>
    </source>
</evidence>
<dbReference type="RefSeq" id="WP_121440793.1">
    <property type="nucleotide sequence ID" value="NZ_RCDA01000001.1"/>
</dbReference>
<feature type="active site" description="Nucleophile" evidence="9">
    <location>
        <position position="142"/>
    </location>
</feature>
<proteinExistence type="inferred from homology"/>
<dbReference type="CDD" id="cd16913">
    <property type="entry name" value="YkuD_like"/>
    <property type="match status" value="1"/>
</dbReference>
<evidence type="ECO:0000313" key="12">
    <source>
        <dbReference type="Proteomes" id="UP000275461"/>
    </source>
</evidence>
<evidence type="ECO:0000256" key="4">
    <source>
        <dbReference type="ARBA" id="ARBA00022679"/>
    </source>
</evidence>
<evidence type="ECO:0000256" key="9">
    <source>
        <dbReference type="PROSITE-ProRule" id="PRU01373"/>
    </source>
</evidence>
<keyword evidence="8 9" id="KW-0961">Cell wall biogenesis/degradation</keyword>
<dbReference type="GO" id="GO:0071555">
    <property type="term" value="P:cell wall organization"/>
    <property type="evidence" value="ECO:0007669"/>
    <property type="project" value="UniProtKB-UniRule"/>
</dbReference>
<dbReference type="InterPro" id="IPR005490">
    <property type="entry name" value="LD_TPept_cat_dom"/>
</dbReference>
<dbReference type="PANTHER" id="PTHR30582">
    <property type="entry name" value="L,D-TRANSPEPTIDASE"/>
    <property type="match status" value="1"/>
</dbReference>
<dbReference type="AlphaFoldDB" id="A0A498C4Z8"/>
<evidence type="ECO:0000313" key="11">
    <source>
        <dbReference type="EMBL" id="RLK50293.1"/>
    </source>
</evidence>
<evidence type="ECO:0000256" key="1">
    <source>
        <dbReference type="ARBA" id="ARBA00004752"/>
    </source>
</evidence>
<protein>
    <submittedName>
        <fullName evidence="11">L,D-transpeptidase-like protein</fullName>
    </submittedName>
</protein>
<evidence type="ECO:0000259" key="10">
    <source>
        <dbReference type="PROSITE" id="PS52029"/>
    </source>
</evidence>
<dbReference type="InterPro" id="IPR038063">
    <property type="entry name" value="Transpep_catalytic_dom"/>
</dbReference>
<dbReference type="GO" id="GO:0016757">
    <property type="term" value="F:glycosyltransferase activity"/>
    <property type="evidence" value="ECO:0007669"/>
    <property type="project" value="UniProtKB-KW"/>
</dbReference>
<dbReference type="SUPFAM" id="SSF141523">
    <property type="entry name" value="L,D-transpeptidase catalytic domain-like"/>
    <property type="match status" value="1"/>
</dbReference>
<reference evidence="11 12" key="1">
    <citation type="submission" date="2018-10" db="EMBL/GenBank/DDBJ databases">
        <title>Genomic Encyclopedia of Type Strains, Phase IV (KMG-IV): sequencing the most valuable type-strain genomes for metagenomic binning, comparative biology and taxonomic classification.</title>
        <authorList>
            <person name="Goeker M."/>
        </authorList>
    </citation>
    <scope>NUCLEOTIDE SEQUENCE [LARGE SCALE GENOMIC DNA]</scope>
    <source>
        <strain evidence="11 12">DSM 12769</strain>
    </source>
</reference>